<keyword evidence="1" id="KW-1133">Transmembrane helix</keyword>
<gene>
    <name evidence="2" type="ORF">ACFQ1T_06080</name>
</gene>
<dbReference type="EMBL" id="JBHTJW010000002">
    <property type="protein sequence ID" value="MFD0929344.1"/>
    <property type="molecule type" value="Genomic_DNA"/>
</dbReference>
<comment type="caution">
    <text evidence="2">The sequence shown here is derived from an EMBL/GenBank/DDBJ whole genome shotgun (WGS) entry which is preliminary data.</text>
</comment>
<protein>
    <recommendedName>
        <fullName evidence="4">LssY-like C-terminal domain-containing protein</fullName>
    </recommendedName>
</protein>
<evidence type="ECO:0000313" key="2">
    <source>
        <dbReference type="EMBL" id="MFD0929344.1"/>
    </source>
</evidence>
<feature type="transmembrane region" description="Helical" evidence="1">
    <location>
        <begin position="6"/>
        <end position="25"/>
    </location>
</feature>
<sequence length="245" mass="27421">MFSLISLLLYFAFLLSLPVAIFFFARNAGIIVRKRTHSTALGFGTAAVLIALPIAWVGLSVVEFRHSCTPPMQAYIPQWVGPQEGFLLAGDRLSTLSLQKFINVPLSDLMAHGIRYYEEPDGWQGSNNVTRRFVSSSENSKIILSKYSLVTTIEKKSWRPIFHITHKVERISDRAVIASTKDIVFGGGVIGMYLRGLGGGQDAEYLSCGYVSEQIVHWRPNDASDPSYREYQRADFQFLLKALGH</sequence>
<organism evidence="2 3">
    <name type="scientific">Methylophilus glucosoxydans</name>
    <dbReference type="NCBI Taxonomy" id="752553"/>
    <lineage>
        <taxon>Bacteria</taxon>
        <taxon>Pseudomonadati</taxon>
        <taxon>Pseudomonadota</taxon>
        <taxon>Betaproteobacteria</taxon>
        <taxon>Nitrosomonadales</taxon>
        <taxon>Methylophilaceae</taxon>
        <taxon>Methylophilus</taxon>
    </lineage>
</organism>
<dbReference type="RefSeq" id="WP_379074834.1">
    <property type="nucleotide sequence ID" value="NZ_JBHTJW010000002.1"/>
</dbReference>
<dbReference type="Proteomes" id="UP001597106">
    <property type="component" value="Unassembled WGS sequence"/>
</dbReference>
<evidence type="ECO:0000313" key="3">
    <source>
        <dbReference type="Proteomes" id="UP001597106"/>
    </source>
</evidence>
<accession>A0ABW3GGI7</accession>
<keyword evidence="1" id="KW-0812">Transmembrane</keyword>
<feature type="transmembrane region" description="Helical" evidence="1">
    <location>
        <begin position="37"/>
        <end position="59"/>
    </location>
</feature>
<reference evidence="3" key="1">
    <citation type="journal article" date="2019" name="Int. J. Syst. Evol. Microbiol.">
        <title>The Global Catalogue of Microorganisms (GCM) 10K type strain sequencing project: providing services to taxonomists for standard genome sequencing and annotation.</title>
        <authorList>
            <consortium name="The Broad Institute Genomics Platform"/>
            <consortium name="The Broad Institute Genome Sequencing Center for Infectious Disease"/>
            <person name="Wu L."/>
            <person name="Ma J."/>
        </authorList>
    </citation>
    <scope>NUCLEOTIDE SEQUENCE [LARGE SCALE GENOMIC DNA]</scope>
    <source>
        <strain evidence="3">CCUG 59685</strain>
    </source>
</reference>
<evidence type="ECO:0000256" key="1">
    <source>
        <dbReference type="SAM" id="Phobius"/>
    </source>
</evidence>
<keyword evidence="3" id="KW-1185">Reference proteome</keyword>
<name>A0ABW3GGI7_9PROT</name>
<evidence type="ECO:0008006" key="4">
    <source>
        <dbReference type="Google" id="ProtNLM"/>
    </source>
</evidence>
<keyword evidence="1" id="KW-0472">Membrane</keyword>
<proteinExistence type="predicted"/>